<proteinExistence type="predicted"/>
<keyword evidence="2" id="KW-1185">Reference proteome</keyword>
<dbReference type="Proteomes" id="UP001168821">
    <property type="component" value="Unassembled WGS sequence"/>
</dbReference>
<comment type="caution">
    <text evidence="1">The sequence shown here is derived from an EMBL/GenBank/DDBJ whole genome shotgun (WGS) entry which is preliminary data.</text>
</comment>
<reference evidence="1" key="1">
    <citation type="journal article" date="2023" name="G3 (Bethesda)">
        <title>Whole genome assemblies of Zophobas morio and Tenebrio molitor.</title>
        <authorList>
            <person name="Kaur S."/>
            <person name="Stinson S.A."/>
            <person name="diCenzo G.C."/>
        </authorList>
    </citation>
    <scope>NUCLEOTIDE SEQUENCE</scope>
    <source>
        <strain evidence="1">QUZm001</strain>
    </source>
</reference>
<evidence type="ECO:0000313" key="2">
    <source>
        <dbReference type="Proteomes" id="UP001168821"/>
    </source>
</evidence>
<dbReference type="AlphaFoldDB" id="A0AA38J3J4"/>
<protein>
    <submittedName>
        <fullName evidence="1">Uncharacterized protein</fullName>
    </submittedName>
</protein>
<evidence type="ECO:0000313" key="1">
    <source>
        <dbReference type="EMBL" id="KAJ3664482.1"/>
    </source>
</evidence>
<sequence length="104" mass="11781">MTVPTNHSRYRLQPMHALSESNRTECACVLRVLTRLGWCFRDGAPMFVVVAHFYLAMNMSNSASTAVTLVFILAEHTSVSLRRLCCSNLESLHLRQLPQTDAER</sequence>
<organism evidence="1 2">
    <name type="scientific">Zophobas morio</name>
    <dbReference type="NCBI Taxonomy" id="2755281"/>
    <lineage>
        <taxon>Eukaryota</taxon>
        <taxon>Metazoa</taxon>
        <taxon>Ecdysozoa</taxon>
        <taxon>Arthropoda</taxon>
        <taxon>Hexapoda</taxon>
        <taxon>Insecta</taxon>
        <taxon>Pterygota</taxon>
        <taxon>Neoptera</taxon>
        <taxon>Endopterygota</taxon>
        <taxon>Coleoptera</taxon>
        <taxon>Polyphaga</taxon>
        <taxon>Cucujiformia</taxon>
        <taxon>Tenebrionidae</taxon>
        <taxon>Zophobas</taxon>
    </lineage>
</organism>
<gene>
    <name evidence="1" type="ORF">Zmor_000045</name>
</gene>
<name>A0AA38J3J4_9CUCU</name>
<accession>A0AA38J3J4</accession>
<dbReference type="EMBL" id="JALNTZ010000001">
    <property type="protein sequence ID" value="KAJ3664482.1"/>
    <property type="molecule type" value="Genomic_DNA"/>
</dbReference>